<evidence type="ECO:0000313" key="2">
    <source>
        <dbReference type="EMBL" id="NYI77035.1"/>
    </source>
</evidence>
<gene>
    <name evidence="2" type="ORF">BJ988_001683</name>
</gene>
<dbReference type="Proteomes" id="UP000564496">
    <property type="component" value="Unassembled WGS sequence"/>
</dbReference>
<dbReference type="AlphaFoldDB" id="A0A7Z0DK16"/>
<keyword evidence="1" id="KW-0472">Membrane</keyword>
<accession>A0A7Z0DK16</accession>
<comment type="caution">
    <text evidence="2">The sequence shown here is derived from an EMBL/GenBank/DDBJ whole genome shotgun (WGS) entry which is preliminary data.</text>
</comment>
<keyword evidence="1" id="KW-1133">Transmembrane helix</keyword>
<evidence type="ECO:0000313" key="3">
    <source>
        <dbReference type="Proteomes" id="UP000564496"/>
    </source>
</evidence>
<feature type="transmembrane region" description="Helical" evidence="1">
    <location>
        <begin position="54"/>
        <end position="74"/>
    </location>
</feature>
<reference evidence="2 3" key="1">
    <citation type="submission" date="2020-07" db="EMBL/GenBank/DDBJ databases">
        <title>Sequencing the genomes of 1000 actinobacteria strains.</title>
        <authorList>
            <person name="Klenk H.-P."/>
        </authorList>
    </citation>
    <scope>NUCLEOTIDE SEQUENCE [LARGE SCALE GENOMIC DNA]</scope>
    <source>
        <strain evidence="2 3">DSM 26487</strain>
    </source>
</reference>
<dbReference type="EMBL" id="JACBZR010000001">
    <property type="protein sequence ID" value="NYI77035.1"/>
    <property type="molecule type" value="Genomic_DNA"/>
</dbReference>
<proteinExistence type="predicted"/>
<evidence type="ECO:0000256" key="1">
    <source>
        <dbReference type="SAM" id="Phobius"/>
    </source>
</evidence>
<dbReference type="RefSeq" id="WP_179657620.1">
    <property type="nucleotide sequence ID" value="NZ_JACBZR010000001.1"/>
</dbReference>
<protein>
    <submittedName>
        <fullName evidence="2">Putative membrane protein</fullName>
    </submittedName>
</protein>
<keyword evidence="1" id="KW-0812">Transmembrane</keyword>
<name>A0A7Z0DK16_9ACTN</name>
<feature type="transmembrane region" description="Helical" evidence="1">
    <location>
        <begin position="86"/>
        <end position="106"/>
    </location>
</feature>
<keyword evidence="3" id="KW-1185">Reference proteome</keyword>
<organism evidence="2 3">
    <name type="scientific">Nocardioides panzhihuensis</name>
    <dbReference type="NCBI Taxonomy" id="860243"/>
    <lineage>
        <taxon>Bacteria</taxon>
        <taxon>Bacillati</taxon>
        <taxon>Actinomycetota</taxon>
        <taxon>Actinomycetes</taxon>
        <taxon>Propionibacteriales</taxon>
        <taxon>Nocardioidaceae</taxon>
        <taxon>Nocardioides</taxon>
    </lineage>
</organism>
<feature type="transmembrane region" description="Helical" evidence="1">
    <location>
        <begin position="131"/>
        <end position="150"/>
    </location>
</feature>
<sequence>MTVGPRIRRLLLAVHLSCSVGWIGAVCAYLALASAVLATDDPAVVRAAWIGMELVGWYAIVPLALGSLATGVLMGAATKWGLLRRYWVLISLVSTVVLTAVLIMHMPDVTAEADRARTLDEEGLLAMGSDIAHAVIGLVMLIGVLVLNIYKPRGLTKYGWRKEQAARSRAATTRTATSA</sequence>